<dbReference type="GO" id="GO:0006351">
    <property type="term" value="P:DNA-templated transcription"/>
    <property type="evidence" value="ECO:0007669"/>
    <property type="project" value="UniProtKB-UniRule"/>
</dbReference>
<comment type="domain">
    <text evidence="5">The QLQ domain and WRC domain may be involved in protein-protein interaction and DNA-binding, respectively.</text>
</comment>
<evidence type="ECO:0000313" key="9">
    <source>
        <dbReference type="EMBL" id="KAH6830821.1"/>
    </source>
</evidence>
<protein>
    <recommendedName>
        <fullName evidence="5">Growth-regulating factor</fullName>
    </recommendedName>
</protein>
<dbReference type="GO" id="GO:0006355">
    <property type="term" value="P:regulation of DNA-templated transcription"/>
    <property type="evidence" value="ECO:0007669"/>
    <property type="project" value="InterPro"/>
</dbReference>
<sequence>MKNANERKSLSSSPSPPLDCDVGLGLKMQRPRTASYSCDGGGGGGIPFFNGSTYQQPHIYELANGVLLQRNFDSTASRASSGGMMMPVYGKGLFTSSQLQELERQKMIHKYILASIPVPPQLLMSISSTSPPPSSLISQCNTPGLDLRFPSSGSDPEPWRCKRTDGKKWRCSRDVAPDQKYCERHAHKNRPRSRKHVEISPHNKSTTTTLQRSTSQFPTMLSPTSYADQTRCIEWLMRGGNRDDTAAVSSCKQPQQHWDQEMLNRDKNDNNVSVYHPQFAEKQDFTILNPEEFRTDQTTRLFIDAWGKDGVDGMSSSAAASTTTTTTEKKLSWPSSSLSLSMSRMAEGDDEEGEFGIGILKNDHQWVNQGSWMNSSAPGGPLGEALCLGNGNSSTVRGGFYNLPSPHGNANNTNSSSSCSKSSCEDGTTHALNFVG</sequence>
<dbReference type="InterPro" id="IPR031137">
    <property type="entry name" value="GRF"/>
</dbReference>
<keyword evidence="5" id="KW-0804">Transcription</keyword>
<comment type="subcellular location">
    <subcellularLocation>
        <location evidence="1 4 5">Nucleus</location>
    </subcellularLocation>
</comment>
<dbReference type="PANTHER" id="PTHR31602">
    <property type="entry name" value="GROWTH-REGULATING FACTOR 5"/>
    <property type="match status" value="1"/>
</dbReference>
<comment type="caution">
    <text evidence="9">The sequence shown here is derived from an EMBL/GenBank/DDBJ whole genome shotgun (WGS) entry which is preliminary data.</text>
</comment>
<evidence type="ECO:0000259" key="8">
    <source>
        <dbReference type="PROSITE" id="PS51667"/>
    </source>
</evidence>
<accession>A0AAD4JBN6</accession>
<feature type="domain" description="WRC" evidence="8">
    <location>
        <begin position="155"/>
        <end position="199"/>
    </location>
</feature>
<evidence type="ECO:0000256" key="2">
    <source>
        <dbReference type="ARBA" id="ARBA00008122"/>
    </source>
</evidence>
<evidence type="ECO:0000256" key="6">
    <source>
        <dbReference type="SAM" id="MobiDB-lite"/>
    </source>
</evidence>
<comment type="similarity">
    <text evidence="2 5">Belongs to the GRF family.</text>
</comment>
<dbReference type="GO" id="GO:0099402">
    <property type="term" value="P:plant organ development"/>
    <property type="evidence" value="ECO:0007669"/>
    <property type="project" value="UniProtKB-ARBA"/>
</dbReference>
<feature type="region of interest" description="Disordered" evidence="6">
    <location>
        <begin position="407"/>
        <end position="426"/>
    </location>
</feature>
<dbReference type="Proteomes" id="UP001190926">
    <property type="component" value="Unassembled WGS sequence"/>
</dbReference>
<dbReference type="SMART" id="SM00951">
    <property type="entry name" value="QLQ"/>
    <property type="match status" value="1"/>
</dbReference>
<feature type="compositionally biased region" description="Basic residues" evidence="6">
    <location>
        <begin position="185"/>
        <end position="195"/>
    </location>
</feature>
<keyword evidence="10" id="KW-1185">Reference proteome</keyword>
<evidence type="ECO:0000256" key="4">
    <source>
        <dbReference type="PROSITE-ProRule" id="PRU01002"/>
    </source>
</evidence>
<comment type="function">
    <text evidence="5">Transcription activator.</text>
</comment>
<dbReference type="PROSITE" id="PS51667">
    <property type="entry name" value="WRC"/>
    <property type="match status" value="1"/>
</dbReference>
<evidence type="ECO:0000313" key="10">
    <source>
        <dbReference type="Proteomes" id="UP001190926"/>
    </source>
</evidence>
<evidence type="ECO:0000259" key="7">
    <source>
        <dbReference type="PROSITE" id="PS51666"/>
    </source>
</evidence>
<dbReference type="Pfam" id="PF08879">
    <property type="entry name" value="WRC"/>
    <property type="match status" value="1"/>
</dbReference>
<dbReference type="EMBL" id="SDAM02000091">
    <property type="protein sequence ID" value="KAH6830821.1"/>
    <property type="molecule type" value="Genomic_DNA"/>
</dbReference>
<name>A0AAD4JBN6_PERFH</name>
<dbReference type="GO" id="GO:0005524">
    <property type="term" value="F:ATP binding"/>
    <property type="evidence" value="ECO:0007669"/>
    <property type="project" value="UniProtKB-UniRule"/>
</dbReference>
<dbReference type="Pfam" id="PF08880">
    <property type="entry name" value="QLQ"/>
    <property type="match status" value="1"/>
</dbReference>
<dbReference type="AlphaFoldDB" id="A0AAD4JBN6"/>
<feature type="domain" description="QLQ" evidence="7">
    <location>
        <begin position="93"/>
        <end position="128"/>
    </location>
</feature>
<feature type="short sequence motif" description="Bipartite nuclear localization signal" evidence="4">
    <location>
        <begin position="188"/>
        <end position="195"/>
    </location>
</feature>
<keyword evidence="3 4" id="KW-0539">Nucleus</keyword>
<dbReference type="InterPro" id="IPR014977">
    <property type="entry name" value="WRC_dom"/>
</dbReference>
<organism evidence="9 10">
    <name type="scientific">Perilla frutescens var. hirtella</name>
    <name type="common">Perilla citriodora</name>
    <name type="synonym">Perilla setoyensis</name>
    <dbReference type="NCBI Taxonomy" id="608512"/>
    <lineage>
        <taxon>Eukaryota</taxon>
        <taxon>Viridiplantae</taxon>
        <taxon>Streptophyta</taxon>
        <taxon>Embryophyta</taxon>
        <taxon>Tracheophyta</taxon>
        <taxon>Spermatophyta</taxon>
        <taxon>Magnoliopsida</taxon>
        <taxon>eudicotyledons</taxon>
        <taxon>Gunneridae</taxon>
        <taxon>Pentapetalae</taxon>
        <taxon>asterids</taxon>
        <taxon>lamiids</taxon>
        <taxon>Lamiales</taxon>
        <taxon>Lamiaceae</taxon>
        <taxon>Nepetoideae</taxon>
        <taxon>Elsholtzieae</taxon>
        <taxon>Perilla</taxon>
    </lineage>
</organism>
<dbReference type="PANTHER" id="PTHR31602:SF3">
    <property type="entry name" value="GROWTH-REGULATING FACTOR 8"/>
    <property type="match status" value="1"/>
</dbReference>
<keyword evidence="5" id="KW-0805">Transcription regulation</keyword>
<feature type="region of interest" description="Disordered" evidence="6">
    <location>
        <begin position="1"/>
        <end position="23"/>
    </location>
</feature>
<dbReference type="GO" id="GO:0005634">
    <property type="term" value="C:nucleus"/>
    <property type="evidence" value="ECO:0007669"/>
    <property type="project" value="UniProtKB-SubCell"/>
</dbReference>
<reference evidence="9 10" key="1">
    <citation type="journal article" date="2021" name="Nat. Commun.">
        <title>Incipient diploidization of the medicinal plant Perilla within 10,000 years.</title>
        <authorList>
            <person name="Zhang Y."/>
            <person name="Shen Q."/>
            <person name="Leng L."/>
            <person name="Zhang D."/>
            <person name="Chen S."/>
            <person name="Shi Y."/>
            <person name="Ning Z."/>
            <person name="Chen S."/>
        </authorList>
    </citation>
    <scope>NUCLEOTIDE SEQUENCE [LARGE SCALE GENOMIC DNA]</scope>
    <source>
        <strain evidence="10">cv. PC099</strain>
    </source>
</reference>
<feature type="region of interest" description="Disordered" evidence="6">
    <location>
        <begin position="185"/>
        <end position="213"/>
    </location>
</feature>
<proteinExistence type="inferred from homology"/>
<keyword evidence="5" id="KW-0010">Activator</keyword>
<evidence type="ECO:0000256" key="3">
    <source>
        <dbReference type="ARBA" id="ARBA00023242"/>
    </source>
</evidence>
<dbReference type="InterPro" id="IPR014978">
    <property type="entry name" value="Gln-Leu-Gln_QLQ"/>
</dbReference>
<dbReference type="PROSITE" id="PS51666">
    <property type="entry name" value="QLQ"/>
    <property type="match status" value="1"/>
</dbReference>
<evidence type="ECO:0000256" key="5">
    <source>
        <dbReference type="RuleBase" id="RU367127"/>
    </source>
</evidence>
<evidence type="ECO:0000256" key="1">
    <source>
        <dbReference type="ARBA" id="ARBA00004123"/>
    </source>
</evidence>
<feature type="short sequence motif" description="Bipartite nuclear localization signal" evidence="4">
    <location>
        <begin position="160"/>
        <end position="170"/>
    </location>
</feature>
<gene>
    <name evidence="9" type="ORF">C2S53_004078</name>
</gene>